<name>A0A0C3DN84_9AGAM</name>
<evidence type="ECO:0000313" key="8">
    <source>
        <dbReference type="Proteomes" id="UP000053989"/>
    </source>
</evidence>
<dbReference type="EMBL" id="KN822097">
    <property type="protein sequence ID" value="KIM57684.1"/>
    <property type="molecule type" value="Genomic_DNA"/>
</dbReference>
<evidence type="ECO:0000313" key="7">
    <source>
        <dbReference type="EMBL" id="KIM57684.1"/>
    </source>
</evidence>
<evidence type="ECO:0000256" key="4">
    <source>
        <dbReference type="ARBA" id="ARBA00023242"/>
    </source>
</evidence>
<dbReference type="STRING" id="1036808.A0A0C3DN84"/>
<gene>
    <name evidence="7" type="ORF">SCLCIDRAFT_1219170</name>
</gene>
<dbReference type="GO" id="GO:0005730">
    <property type="term" value="C:nucleolus"/>
    <property type="evidence" value="ECO:0007669"/>
    <property type="project" value="UniProtKB-SubCell"/>
</dbReference>
<dbReference type="PANTHER" id="PTHR14211:SF7">
    <property type="entry name" value="RIBOSOME BIOGENESIS PROTEIN NOP53"/>
    <property type="match status" value="1"/>
</dbReference>
<dbReference type="GO" id="GO:0005654">
    <property type="term" value="C:nucleoplasm"/>
    <property type="evidence" value="ECO:0007669"/>
    <property type="project" value="UniProtKB-SubCell"/>
</dbReference>
<dbReference type="PIRSF" id="PIRSF017302">
    <property type="entry name" value="Gltscr2"/>
    <property type="match status" value="1"/>
</dbReference>
<dbReference type="HOGENOM" id="CLU_035888_0_1_1"/>
<evidence type="ECO:0000256" key="5">
    <source>
        <dbReference type="PIRNR" id="PIRNR017302"/>
    </source>
</evidence>
<evidence type="ECO:0000256" key="1">
    <source>
        <dbReference type="ARBA" id="ARBA00008838"/>
    </source>
</evidence>
<reference evidence="8" key="2">
    <citation type="submission" date="2015-01" db="EMBL/GenBank/DDBJ databases">
        <title>Evolutionary Origins and Diversification of the Mycorrhizal Mutualists.</title>
        <authorList>
            <consortium name="DOE Joint Genome Institute"/>
            <consortium name="Mycorrhizal Genomics Consortium"/>
            <person name="Kohler A."/>
            <person name="Kuo A."/>
            <person name="Nagy L.G."/>
            <person name="Floudas D."/>
            <person name="Copeland A."/>
            <person name="Barry K.W."/>
            <person name="Cichocki N."/>
            <person name="Veneault-Fourrey C."/>
            <person name="LaButti K."/>
            <person name="Lindquist E.A."/>
            <person name="Lipzen A."/>
            <person name="Lundell T."/>
            <person name="Morin E."/>
            <person name="Murat C."/>
            <person name="Riley R."/>
            <person name="Ohm R."/>
            <person name="Sun H."/>
            <person name="Tunlid A."/>
            <person name="Henrissat B."/>
            <person name="Grigoriev I.V."/>
            <person name="Hibbett D.S."/>
            <person name="Martin F."/>
        </authorList>
    </citation>
    <scope>NUCLEOTIDE SEQUENCE [LARGE SCALE GENOMIC DNA]</scope>
    <source>
        <strain evidence="8">Foug A</strain>
    </source>
</reference>
<sequence>MTVQKASSKDAKKSTRSALGAPTQLGQSTRKGKRAWRKNIDIQDVEKGMESLRTEERVLGSILQKQPDDQLFVIDTKGDEELRKSLPRFSKDQLMSSKIISQRSAVPAVISRATKPSKHGLTPADKERLLRIAKKPRKGPFNAIMDPTEFGAGSAAIDVTDAVKKGGTHDLWTPSVEESLPDGLEAVRKRTIKKPETSHLRDAIDVPAVPVPPQGASYNPPVQAHEQLLLEAYQIEKRKQDEVDRLAEYRKQIDGAQRISLGHIADGVPPGMTVDEIVENVDEPVPTDNVVVPPRASARKTKQQRARILKQKVEKQALAERALRKQILHSITLARSMKSEVDRTLKAREQARLSRQLTMRLRLRKGLAGRRFGKHKVPESHIDVQVGEDLAENLRTLKPEGNLFRDRFVSLQQRALIEPRAPVLPTKRRIKPILYEKHIYKRFE</sequence>
<feature type="region of interest" description="Disordered" evidence="6">
    <location>
        <begin position="1"/>
        <end position="35"/>
    </location>
</feature>
<dbReference type="FunCoup" id="A0A0C3DN84">
    <property type="interactions" value="402"/>
</dbReference>
<proteinExistence type="inferred from homology"/>
<dbReference type="GO" id="GO:0008097">
    <property type="term" value="F:5S rRNA binding"/>
    <property type="evidence" value="ECO:0007669"/>
    <property type="project" value="TreeGrafter"/>
</dbReference>
<dbReference type="Proteomes" id="UP000053989">
    <property type="component" value="Unassembled WGS sequence"/>
</dbReference>
<comment type="similarity">
    <text evidence="1 5">Belongs to the NOP53 family.</text>
</comment>
<evidence type="ECO:0000256" key="2">
    <source>
        <dbReference type="ARBA" id="ARBA00018339"/>
    </source>
</evidence>
<keyword evidence="3 5" id="KW-0690">Ribosome biogenesis</keyword>
<dbReference type="AlphaFoldDB" id="A0A0C3DN84"/>
<accession>A0A0C3DN84</accession>
<evidence type="ECO:0000256" key="3">
    <source>
        <dbReference type="ARBA" id="ARBA00022517"/>
    </source>
</evidence>
<keyword evidence="8" id="KW-1185">Reference proteome</keyword>
<dbReference type="PANTHER" id="PTHR14211">
    <property type="entry name" value="GLIOMA SUPPRESSOR CANDIDATE REGION GENE 2"/>
    <property type="match status" value="1"/>
</dbReference>
<dbReference type="Pfam" id="PF07767">
    <property type="entry name" value="Nop53"/>
    <property type="match status" value="1"/>
</dbReference>
<protein>
    <recommendedName>
        <fullName evidence="2 5">Ribosome biogenesis protein NOP53</fullName>
    </recommendedName>
</protein>
<dbReference type="InterPro" id="IPR011687">
    <property type="entry name" value="Nop53/GLTSCR2"/>
</dbReference>
<dbReference type="OrthoDB" id="5072at2759"/>
<comment type="function">
    <text evidence="5">May play a role in ribosome biogenesis.</text>
</comment>
<reference evidence="7 8" key="1">
    <citation type="submission" date="2014-04" db="EMBL/GenBank/DDBJ databases">
        <authorList>
            <consortium name="DOE Joint Genome Institute"/>
            <person name="Kuo A."/>
            <person name="Kohler A."/>
            <person name="Nagy L.G."/>
            <person name="Floudas D."/>
            <person name="Copeland A."/>
            <person name="Barry K.W."/>
            <person name="Cichocki N."/>
            <person name="Veneault-Fourrey C."/>
            <person name="LaButti K."/>
            <person name="Lindquist E.A."/>
            <person name="Lipzen A."/>
            <person name="Lundell T."/>
            <person name="Morin E."/>
            <person name="Murat C."/>
            <person name="Sun H."/>
            <person name="Tunlid A."/>
            <person name="Henrissat B."/>
            <person name="Grigoriev I.V."/>
            <person name="Hibbett D.S."/>
            <person name="Martin F."/>
            <person name="Nordberg H.P."/>
            <person name="Cantor M.N."/>
            <person name="Hua S.X."/>
        </authorList>
    </citation>
    <scope>NUCLEOTIDE SEQUENCE [LARGE SCALE GENOMIC DNA]</scope>
    <source>
        <strain evidence="7 8">Foug A</strain>
    </source>
</reference>
<dbReference type="GO" id="GO:0000027">
    <property type="term" value="P:ribosomal large subunit assembly"/>
    <property type="evidence" value="ECO:0007669"/>
    <property type="project" value="UniProtKB-UniRule"/>
</dbReference>
<dbReference type="GO" id="GO:0006364">
    <property type="term" value="P:rRNA processing"/>
    <property type="evidence" value="ECO:0007669"/>
    <property type="project" value="TreeGrafter"/>
</dbReference>
<evidence type="ECO:0000256" key="6">
    <source>
        <dbReference type="SAM" id="MobiDB-lite"/>
    </source>
</evidence>
<dbReference type="InParanoid" id="A0A0C3DN84"/>
<keyword evidence="4 5" id="KW-0539">Nucleus</keyword>
<organism evidence="7 8">
    <name type="scientific">Scleroderma citrinum Foug A</name>
    <dbReference type="NCBI Taxonomy" id="1036808"/>
    <lineage>
        <taxon>Eukaryota</taxon>
        <taxon>Fungi</taxon>
        <taxon>Dikarya</taxon>
        <taxon>Basidiomycota</taxon>
        <taxon>Agaricomycotina</taxon>
        <taxon>Agaricomycetes</taxon>
        <taxon>Agaricomycetidae</taxon>
        <taxon>Boletales</taxon>
        <taxon>Sclerodermatineae</taxon>
        <taxon>Sclerodermataceae</taxon>
        <taxon>Scleroderma</taxon>
    </lineage>
</organism>
<comment type="subcellular location">
    <subcellularLocation>
        <location evidence="5">Nucleus</location>
        <location evidence="5">Nucleolus</location>
    </subcellularLocation>
    <subcellularLocation>
        <location evidence="5">Nucleus</location>
        <location evidence="5">Nucleoplasm</location>
    </subcellularLocation>
</comment>